<comment type="caution">
    <text evidence="1">The sequence shown here is derived from an EMBL/GenBank/DDBJ whole genome shotgun (WGS) entry which is preliminary data.</text>
</comment>
<proteinExistence type="predicted"/>
<keyword evidence="2" id="KW-1185">Reference proteome</keyword>
<dbReference type="RefSeq" id="WP_189127882.1">
    <property type="nucleotide sequence ID" value="NZ_BMNH01000028.1"/>
</dbReference>
<dbReference type="Proteomes" id="UP000646523">
    <property type="component" value="Unassembled WGS sequence"/>
</dbReference>
<dbReference type="AlphaFoldDB" id="A0A918DRF8"/>
<gene>
    <name evidence="1" type="ORF">GCM10012289_63370</name>
</gene>
<evidence type="ECO:0000313" key="1">
    <source>
        <dbReference type="EMBL" id="GGO79328.1"/>
    </source>
</evidence>
<accession>A0A918DRF8</accession>
<reference evidence="1" key="1">
    <citation type="journal article" date="2014" name="Int. J. Syst. Evol. Microbiol.">
        <title>Complete genome sequence of Corynebacterium casei LMG S-19264T (=DSM 44701T), isolated from a smear-ripened cheese.</title>
        <authorList>
            <consortium name="US DOE Joint Genome Institute (JGI-PGF)"/>
            <person name="Walter F."/>
            <person name="Albersmeier A."/>
            <person name="Kalinowski J."/>
            <person name="Ruckert C."/>
        </authorList>
    </citation>
    <scope>NUCLEOTIDE SEQUENCE</scope>
    <source>
        <strain evidence="1">CGMCC 4.7368</strain>
    </source>
</reference>
<sequence>MRRLITSRGVWLALGAAVVAATVVVIVRARTRRRPIQGGRAVCEASLPVQAESGPGSPWPPVPILGTPTPEDLARYAARPPAFDGGVATAIFGRAEPREPLDEGFRRRLKRWGIAGFTLLVLAVGTQAVESAVYSKEPEEAVVVEPYGWSPDDFHEEPCIASSCYDSELGLRVVLDSAHP</sequence>
<reference evidence="1" key="2">
    <citation type="submission" date="2020-09" db="EMBL/GenBank/DDBJ databases">
        <authorList>
            <person name="Sun Q."/>
            <person name="Zhou Y."/>
        </authorList>
    </citation>
    <scope>NUCLEOTIDE SEQUENCE</scope>
    <source>
        <strain evidence="1">CGMCC 4.7368</strain>
    </source>
</reference>
<dbReference type="EMBL" id="BMNH01000028">
    <property type="protein sequence ID" value="GGO79328.1"/>
    <property type="molecule type" value="Genomic_DNA"/>
</dbReference>
<name>A0A918DRF8_9ACTN</name>
<protein>
    <submittedName>
        <fullName evidence="1">Uncharacterized protein</fullName>
    </submittedName>
</protein>
<organism evidence="1 2">
    <name type="scientific">Nonomuraea cavernae</name>
    <dbReference type="NCBI Taxonomy" id="2045107"/>
    <lineage>
        <taxon>Bacteria</taxon>
        <taxon>Bacillati</taxon>
        <taxon>Actinomycetota</taxon>
        <taxon>Actinomycetes</taxon>
        <taxon>Streptosporangiales</taxon>
        <taxon>Streptosporangiaceae</taxon>
        <taxon>Nonomuraea</taxon>
    </lineage>
</organism>
<evidence type="ECO:0000313" key="2">
    <source>
        <dbReference type="Proteomes" id="UP000646523"/>
    </source>
</evidence>